<dbReference type="OrthoDB" id="1300414at2759"/>
<gene>
    <name evidence="3" type="primary">LOC107894581</name>
</gene>
<sequence>MPAREAPASLVTETGSHDRVARVGALSQAMLRVLERVARASTGSVCRGSISEQLWANGVEFFRRVSSVAPNVEEYWLEATERIRDHLDGTVEQKLKRAVSLLRDEAYQWWLTVRDGTQADRLIRDFFKAAFQGKYIGESYMDAQRKEFLNLTQENKTVAEYEAEFLLLSRYARGIVATEYERCVHFENGVWDEFRVLIASQRERDFAALVEKEKIAEDVKCSEH</sequence>
<reference evidence="3" key="2">
    <citation type="submission" date="2025-08" db="UniProtKB">
        <authorList>
            <consortium name="RefSeq"/>
        </authorList>
    </citation>
    <scope>IDENTIFICATION</scope>
</reference>
<accession>A0A1U8IHH4</accession>
<evidence type="ECO:0000259" key="1">
    <source>
        <dbReference type="Pfam" id="PF03732"/>
    </source>
</evidence>
<dbReference type="GeneID" id="107894581"/>
<dbReference type="PaxDb" id="3635-A0A1U8IHH4"/>
<dbReference type="AlphaFoldDB" id="A0A1U8IHH4"/>
<dbReference type="InterPro" id="IPR005162">
    <property type="entry name" value="Retrotrans_gag_dom"/>
</dbReference>
<organism evidence="2 3">
    <name type="scientific">Gossypium hirsutum</name>
    <name type="common">Upland cotton</name>
    <name type="synonym">Gossypium mexicanum</name>
    <dbReference type="NCBI Taxonomy" id="3635"/>
    <lineage>
        <taxon>Eukaryota</taxon>
        <taxon>Viridiplantae</taxon>
        <taxon>Streptophyta</taxon>
        <taxon>Embryophyta</taxon>
        <taxon>Tracheophyta</taxon>
        <taxon>Spermatophyta</taxon>
        <taxon>Magnoliopsida</taxon>
        <taxon>eudicotyledons</taxon>
        <taxon>Gunneridae</taxon>
        <taxon>Pentapetalae</taxon>
        <taxon>rosids</taxon>
        <taxon>malvids</taxon>
        <taxon>Malvales</taxon>
        <taxon>Malvaceae</taxon>
        <taxon>Malvoideae</taxon>
        <taxon>Gossypium</taxon>
    </lineage>
</organism>
<dbReference type="PANTHER" id="PTHR34482">
    <property type="entry name" value="DNA DAMAGE-INDUCIBLE PROTEIN 1-LIKE"/>
    <property type="match status" value="1"/>
</dbReference>
<evidence type="ECO:0000313" key="3">
    <source>
        <dbReference type="RefSeq" id="XP_016675329.1"/>
    </source>
</evidence>
<reference evidence="2" key="1">
    <citation type="journal article" date="2020" name="Nat. Genet.">
        <title>Genomic diversifications of five Gossypium allopolyploid species and their impact on cotton improvement.</title>
        <authorList>
            <person name="Chen Z.J."/>
            <person name="Sreedasyam A."/>
            <person name="Ando A."/>
            <person name="Song Q."/>
            <person name="De Santiago L.M."/>
            <person name="Hulse-Kemp A.M."/>
            <person name="Ding M."/>
            <person name="Ye W."/>
            <person name="Kirkbride R.C."/>
            <person name="Jenkins J."/>
            <person name="Plott C."/>
            <person name="Lovell J."/>
            <person name="Lin Y.M."/>
            <person name="Vaughn R."/>
            <person name="Liu B."/>
            <person name="Simpson S."/>
            <person name="Scheffler B.E."/>
            <person name="Wen L."/>
            <person name="Saski C.A."/>
            <person name="Grover C.E."/>
            <person name="Hu G."/>
            <person name="Conover J.L."/>
            <person name="Carlson J.W."/>
            <person name="Shu S."/>
            <person name="Boston L.B."/>
            <person name="Williams M."/>
            <person name="Peterson D.G."/>
            <person name="McGee K."/>
            <person name="Jones D.C."/>
            <person name="Wendel J.F."/>
            <person name="Stelly D.M."/>
            <person name="Grimwood J."/>
            <person name="Schmutz J."/>
        </authorList>
    </citation>
    <scope>NUCLEOTIDE SEQUENCE [LARGE SCALE GENOMIC DNA]</scope>
    <source>
        <strain evidence="2">cv. TM-1</strain>
    </source>
</reference>
<dbReference type="SMR" id="A0A1U8IHH4"/>
<keyword evidence="2" id="KW-1185">Reference proteome</keyword>
<protein>
    <recommendedName>
        <fullName evidence="1">Retrotransposon gag domain-containing protein</fullName>
    </recommendedName>
</protein>
<dbReference type="KEGG" id="ghi:107894581"/>
<evidence type="ECO:0000313" key="2">
    <source>
        <dbReference type="Proteomes" id="UP000818029"/>
    </source>
</evidence>
<feature type="domain" description="Retrotransposon gag" evidence="1">
    <location>
        <begin position="97"/>
        <end position="191"/>
    </location>
</feature>
<proteinExistence type="predicted"/>
<name>A0A1U8IHH4_GOSHI</name>
<dbReference type="Proteomes" id="UP000818029">
    <property type="component" value="Chromosome A13"/>
</dbReference>
<dbReference type="Pfam" id="PF03732">
    <property type="entry name" value="Retrotrans_gag"/>
    <property type="match status" value="1"/>
</dbReference>
<dbReference type="RefSeq" id="XP_016675329.1">
    <property type="nucleotide sequence ID" value="XM_016819840.1"/>
</dbReference>
<dbReference type="PANTHER" id="PTHR34482:SF36">
    <property type="entry name" value="RETROTRANSPOSON GAG DOMAIN-CONTAINING PROTEIN"/>
    <property type="match status" value="1"/>
</dbReference>